<protein>
    <submittedName>
        <fullName evidence="4">Ubiquitin-like domain-containing protein</fullName>
    </submittedName>
</protein>
<accession>A0A914I8L8</accession>
<dbReference type="InterPro" id="IPR050158">
    <property type="entry name" value="Ubiquitin_ubiquitin-like"/>
</dbReference>
<keyword evidence="3" id="KW-1185">Reference proteome</keyword>
<dbReference type="Proteomes" id="UP000887572">
    <property type="component" value="Unplaced"/>
</dbReference>
<dbReference type="Gene3D" id="3.10.20.90">
    <property type="entry name" value="Phosphatidylinositol 3-kinase Catalytic Subunit, Chain A, domain 1"/>
    <property type="match status" value="1"/>
</dbReference>
<organism evidence="3 4">
    <name type="scientific">Globodera rostochiensis</name>
    <name type="common">Golden nematode worm</name>
    <name type="synonym">Heterodera rostochiensis</name>
    <dbReference type="NCBI Taxonomy" id="31243"/>
    <lineage>
        <taxon>Eukaryota</taxon>
        <taxon>Metazoa</taxon>
        <taxon>Ecdysozoa</taxon>
        <taxon>Nematoda</taxon>
        <taxon>Chromadorea</taxon>
        <taxon>Rhabditida</taxon>
        <taxon>Tylenchina</taxon>
        <taxon>Tylenchomorpha</taxon>
        <taxon>Tylenchoidea</taxon>
        <taxon>Heteroderidae</taxon>
        <taxon>Heteroderinae</taxon>
        <taxon>Globodera</taxon>
    </lineage>
</organism>
<dbReference type="PRINTS" id="PR00348">
    <property type="entry name" value="UBIQUITIN"/>
</dbReference>
<feature type="region of interest" description="Disordered" evidence="1">
    <location>
        <begin position="264"/>
        <end position="296"/>
    </location>
</feature>
<reference evidence="4" key="1">
    <citation type="submission" date="2022-11" db="UniProtKB">
        <authorList>
            <consortium name="WormBaseParasite"/>
        </authorList>
    </citation>
    <scope>IDENTIFICATION</scope>
</reference>
<dbReference type="SUPFAM" id="SSF54236">
    <property type="entry name" value="Ubiquitin-like"/>
    <property type="match status" value="1"/>
</dbReference>
<evidence type="ECO:0000256" key="1">
    <source>
        <dbReference type="SAM" id="MobiDB-lite"/>
    </source>
</evidence>
<feature type="domain" description="Ubiquitin-like" evidence="2">
    <location>
        <begin position="47"/>
        <end position="122"/>
    </location>
</feature>
<dbReference type="Pfam" id="PF00240">
    <property type="entry name" value="ubiquitin"/>
    <property type="match status" value="1"/>
</dbReference>
<evidence type="ECO:0000259" key="2">
    <source>
        <dbReference type="PROSITE" id="PS50053"/>
    </source>
</evidence>
<dbReference type="PROSITE" id="PS50053">
    <property type="entry name" value="UBIQUITIN_2"/>
    <property type="match status" value="1"/>
</dbReference>
<sequence length="401" mass="45838">MVSATIFTLWIVINYVCAIYLSWRSFAFIINIMQAPTVHRKKTETPVQIFVKTLTGKTITLEVEAGETINNVKAKIQGKEGIPPVQQRLSFVGKPLENGQTLADYNIQNDATLHLNTFLLGGGGKRKATEVQDPKKCCHRHPEQDQADRSGDSETSYPIQSVRILIIDESIEGSSIWGYDQNSDMTIPLDVACPIENLSESTLVAPIARYASGAGAGTRVWREAVLGDAGTSTNTGETSEWDALARSDRHAFRSGHLNDRLQEQQVEQQQQVEPEQQVEQHQQVEPEQQVEQQQQVEPEQQVEQQQQVKPEQQVEQQQQVEPEQQVEQQQQVEPEQQQQHRFSQSPYVERPRSTFSSLQRAPFEKHLRELIDQNQETRKLRKLAHRLLQLKLKLRKETRRN</sequence>
<dbReference type="AlphaFoldDB" id="A0A914I8L8"/>
<dbReference type="SMART" id="SM00213">
    <property type="entry name" value="UBQ"/>
    <property type="match status" value="1"/>
</dbReference>
<dbReference type="PANTHER" id="PTHR10666">
    <property type="entry name" value="UBIQUITIN"/>
    <property type="match status" value="1"/>
</dbReference>
<evidence type="ECO:0000313" key="4">
    <source>
        <dbReference type="WBParaSite" id="Gr19_v10_g7910.t1"/>
    </source>
</evidence>
<dbReference type="InterPro" id="IPR000626">
    <property type="entry name" value="Ubiquitin-like_dom"/>
</dbReference>
<dbReference type="InterPro" id="IPR019956">
    <property type="entry name" value="Ubiquitin_dom"/>
</dbReference>
<dbReference type="WBParaSite" id="Gr19_v10_g7910.t1">
    <property type="protein sequence ID" value="Gr19_v10_g7910.t1"/>
    <property type="gene ID" value="Gr19_v10_g7910"/>
</dbReference>
<dbReference type="FunFam" id="3.10.20.90:FF:000160">
    <property type="entry name" value="Polyubiquitin-C"/>
    <property type="match status" value="1"/>
</dbReference>
<feature type="compositionally biased region" description="Basic and acidic residues" evidence="1">
    <location>
        <begin position="130"/>
        <end position="152"/>
    </location>
</feature>
<proteinExistence type="predicted"/>
<feature type="region of interest" description="Disordered" evidence="1">
    <location>
        <begin position="313"/>
        <end position="362"/>
    </location>
</feature>
<feature type="compositionally biased region" description="Low complexity" evidence="1">
    <location>
        <begin position="313"/>
        <end position="339"/>
    </location>
</feature>
<name>A0A914I8L8_GLORO</name>
<dbReference type="InterPro" id="IPR029071">
    <property type="entry name" value="Ubiquitin-like_domsf"/>
</dbReference>
<feature type="region of interest" description="Disordered" evidence="1">
    <location>
        <begin position="130"/>
        <end position="156"/>
    </location>
</feature>
<evidence type="ECO:0000313" key="3">
    <source>
        <dbReference type="Proteomes" id="UP000887572"/>
    </source>
</evidence>